<dbReference type="InterPro" id="IPR036188">
    <property type="entry name" value="FAD/NAD-bd_sf"/>
</dbReference>
<feature type="transmembrane region" description="Helical" evidence="6">
    <location>
        <begin position="560"/>
        <end position="580"/>
    </location>
</feature>
<gene>
    <name evidence="8" type="ORF">Poly30_07540</name>
</gene>
<feature type="transmembrane region" description="Helical" evidence="6">
    <location>
        <begin position="448"/>
        <end position="468"/>
    </location>
</feature>
<dbReference type="Pfam" id="PF13237">
    <property type="entry name" value="Fer4_10"/>
    <property type="match status" value="1"/>
</dbReference>
<feature type="transmembrane region" description="Helical" evidence="6">
    <location>
        <begin position="495"/>
        <end position="515"/>
    </location>
</feature>
<dbReference type="GO" id="GO:0051536">
    <property type="term" value="F:iron-sulfur cluster binding"/>
    <property type="evidence" value="ECO:0007669"/>
    <property type="project" value="UniProtKB-KW"/>
</dbReference>
<keyword evidence="9" id="KW-1185">Reference proteome</keyword>
<evidence type="ECO:0000313" key="9">
    <source>
        <dbReference type="Proteomes" id="UP000320390"/>
    </source>
</evidence>
<dbReference type="InterPro" id="IPR050097">
    <property type="entry name" value="Ferredoxin-NADP_redctase_2"/>
</dbReference>
<dbReference type="PANTHER" id="PTHR48105">
    <property type="entry name" value="THIOREDOXIN REDUCTASE 1-RELATED-RELATED"/>
    <property type="match status" value="1"/>
</dbReference>
<evidence type="ECO:0000259" key="7">
    <source>
        <dbReference type="PROSITE" id="PS51379"/>
    </source>
</evidence>
<proteinExistence type="predicted"/>
<feature type="transmembrane region" description="Helical" evidence="6">
    <location>
        <begin position="536"/>
        <end position="554"/>
    </location>
</feature>
<protein>
    <submittedName>
        <fullName evidence="8">Ferredoxin--NADP reductase</fullName>
        <ecNumber evidence="8">1.18.1.2</ecNumber>
    </submittedName>
</protein>
<dbReference type="AlphaFoldDB" id="A0A518EME1"/>
<keyword evidence="5" id="KW-0411">Iron-sulfur</keyword>
<evidence type="ECO:0000256" key="4">
    <source>
        <dbReference type="ARBA" id="ARBA00023004"/>
    </source>
</evidence>
<keyword evidence="4" id="KW-0408">Iron</keyword>
<keyword evidence="2" id="KW-0479">Metal-binding</keyword>
<dbReference type="SUPFAM" id="SSF51905">
    <property type="entry name" value="FAD/NAD(P)-binding domain"/>
    <property type="match status" value="1"/>
</dbReference>
<evidence type="ECO:0000313" key="8">
    <source>
        <dbReference type="EMBL" id="QDV05258.1"/>
    </source>
</evidence>
<feature type="domain" description="4Fe-4S ferredoxin-type" evidence="7">
    <location>
        <begin position="42"/>
        <end position="72"/>
    </location>
</feature>
<dbReference type="Proteomes" id="UP000320390">
    <property type="component" value="Chromosome"/>
</dbReference>
<accession>A0A518EME1</accession>
<dbReference type="SUPFAM" id="SSF54862">
    <property type="entry name" value="4Fe-4S ferredoxins"/>
    <property type="match status" value="1"/>
</dbReference>
<dbReference type="Gene3D" id="3.50.50.60">
    <property type="entry name" value="FAD/NAD(P)-binding domain"/>
    <property type="match status" value="2"/>
</dbReference>
<dbReference type="PROSITE" id="PS51379">
    <property type="entry name" value="4FE4S_FER_2"/>
    <property type="match status" value="2"/>
</dbReference>
<evidence type="ECO:0000256" key="6">
    <source>
        <dbReference type="SAM" id="Phobius"/>
    </source>
</evidence>
<keyword evidence="3 8" id="KW-0560">Oxidoreductase</keyword>
<evidence type="ECO:0000256" key="2">
    <source>
        <dbReference type="ARBA" id="ARBA00022723"/>
    </source>
</evidence>
<dbReference type="EMBL" id="CP036434">
    <property type="protein sequence ID" value="QDV05258.1"/>
    <property type="molecule type" value="Genomic_DNA"/>
</dbReference>
<keyword evidence="6" id="KW-0472">Membrane</keyword>
<dbReference type="PRINTS" id="PR00368">
    <property type="entry name" value="FADPNR"/>
</dbReference>
<dbReference type="EC" id="1.18.1.2" evidence="8"/>
<keyword evidence="6" id="KW-0812">Transmembrane</keyword>
<reference evidence="8 9" key="1">
    <citation type="submission" date="2019-02" db="EMBL/GenBank/DDBJ databases">
        <title>Deep-cultivation of Planctomycetes and their phenomic and genomic characterization uncovers novel biology.</title>
        <authorList>
            <person name="Wiegand S."/>
            <person name="Jogler M."/>
            <person name="Boedeker C."/>
            <person name="Pinto D."/>
            <person name="Vollmers J."/>
            <person name="Rivas-Marin E."/>
            <person name="Kohn T."/>
            <person name="Peeters S.H."/>
            <person name="Heuer A."/>
            <person name="Rast P."/>
            <person name="Oberbeckmann S."/>
            <person name="Bunk B."/>
            <person name="Jeske O."/>
            <person name="Meyerdierks A."/>
            <person name="Storesund J.E."/>
            <person name="Kallscheuer N."/>
            <person name="Luecker S."/>
            <person name="Lage O.M."/>
            <person name="Pohl T."/>
            <person name="Merkel B.J."/>
            <person name="Hornburger P."/>
            <person name="Mueller R.-W."/>
            <person name="Bruemmer F."/>
            <person name="Labrenz M."/>
            <person name="Spormann A.M."/>
            <person name="Op den Camp H."/>
            <person name="Overmann J."/>
            <person name="Amann R."/>
            <person name="Jetten M.S.M."/>
            <person name="Mascher T."/>
            <person name="Medema M.H."/>
            <person name="Devos D.P."/>
            <person name="Kaster A.-K."/>
            <person name="Ovreas L."/>
            <person name="Rohde M."/>
            <person name="Galperin M.Y."/>
            <person name="Jogler C."/>
        </authorList>
    </citation>
    <scope>NUCLEOTIDE SEQUENCE [LARGE SCALE GENOMIC DNA]</scope>
    <source>
        <strain evidence="8 9">Poly30</strain>
    </source>
</reference>
<dbReference type="Pfam" id="PF13738">
    <property type="entry name" value="Pyr_redox_3"/>
    <property type="match status" value="1"/>
</dbReference>
<dbReference type="GO" id="GO:0004324">
    <property type="term" value="F:ferredoxin-NADP+ reductase activity"/>
    <property type="evidence" value="ECO:0007669"/>
    <property type="project" value="UniProtKB-EC"/>
</dbReference>
<keyword evidence="6" id="KW-1133">Transmembrane helix</keyword>
<feature type="transmembrane region" description="Helical" evidence="6">
    <location>
        <begin position="707"/>
        <end position="727"/>
    </location>
</feature>
<evidence type="ECO:0000256" key="5">
    <source>
        <dbReference type="ARBA" id="ARBA00023014"/>
    </source>
</evidence>
<keyword evidence="1" id="KW-0285">Flavoprotein</keyword>
<evidence type="ECO:0000256" key="1">
    <source>
        <dbReference type="ARBA" id="ARBA00022630"/>
    </source>
</evidence>
<dbReference type="PROSITE" id="PS00198">
    <property type="entry name" value="4FE4S_FER_1"/>
    <property type="match status" value="1"/>
</dbReference>
<organism evidence="8 9">
    <name type="scientific">Saltatorellus ferox</name>
    <dbReference type="NCBI Taxonomy" id="2528018"/>
    <lineage>
        <taxon>Bacteria</taxon>
        <taxon>Pseudomonadati</taxon>
        <taxon>Planctomycetota</taxon>
        <taxon>Planctomycetia</taxon>
        <taxon>Planctomycetia incertae sedis</taxon>
        <taxon>Saltatorellus</taxon>
    </lineage>
</organism>
<dbReference type="PRINTS" id="PR00469">
    <property type="entry name" value="PNDRDTASEII"/>
</dbReference>
<dbReference type="GO" id="GO:0046872">
    <property type="term" value="F:metal ion binding"/>
    <property type="evidence" value="ECO:0007669"/>
    <property type="project" value="UniProtKB-KW"/>
</dbReference>
<feature type="domain" description="4Fe-4S ferredoxin-type" evidence="7">
    <location>
        <begin position="73"/>
        <end position="102"/>
    </location>
</feature>
<dbReference type="InterPro" id="IPR017900">
    <property type="entry name" value="4Fe4S_Fe_S_CS"/>
</dbReference>
<dbReference type="InterPro" id="IPR017896">
    <property type="entry name" value="4Fe4S_Fe-S-bd"/>
</dbReference>
<sequence length="733" mass="80160">MCVLLVVLAASWARRLERSRMVKTVEEREEARQRGSHEARLQHPHIDLTRCMGCGLCVAACPEQGVLDVLHGQARVVHGSRCVGHSRCADECPVDAIAVTLSGVEERTDLPAIEVDFEAIGSPGLFLAGEVTGFALVRTAIAQGMAVAREVARRREETGRAAEARPAAEDMLDLLIVGAGPAGIACSLAALESGLRHVVIEQDQFGGTVAHYPRQKLVMTQPVELPLHGKLTQTTYTKEELIDLWHEIATQHALPVVTGERLDGIERREDGAFLVRTSEGFRVTRHVCLALGRRGSPRKLDVPGEDLTKVTYSLLDARAFEGRHVLVVGGGDSAIEAALGLGAQKDTTVTLSYRRTSFFRIKAKNEARILEAFHNGSVRAELGSNVRRIGDDRVELETDQGVIEIPNDHVFVLAGGIPPFKMLEECGVSFDPAMRLPVEEPTERGSGLIKALFVAFLLAMVTLAWSLLHGDYYDAPAHLRSSIDGHELLRPARNVGLACGIAAALAVVLNLLYLLRRGKRAWIRFGSLRGWMSLHVATGVSGFLLAVVHGGFLVRDTAGGHAILAMGVLIATGAMGRYLYSFVPRAANGRELALEEIQSRLAGLEGEWDADHPEYRHRVRGEVARLVAEGHWSRSLWRRVLATLTAQRRLKHTLHGLRLEGEGMGVPLERINDVLGLAQRAHRTALGAARYEELRGMLSSWRYIHRWAALLFVLVLGVHIVTAVRYAHFGAAS</sequence>
<dbReference type="Gene3D" id="3.30.70.20">
    <property type="match status" value="1"/>
</dbReference>
<name>A0A518EME1_9BACT</name>
<evidence type="ECO:0000256" key="3">
    <source>
        <dbReference type="ARBA" id="ARBA00023002"/>
    </source>
</evidence>